<dbReference type="GO" id="GO:0071036">
    <property type="term" value="P:nuclear polyadenylation-dependent snoRNA catabolic process"/>
    <property type="evidence" value="ECO:0007669"/>
    <property type="project" value="TreeGrafter"/>
</dbReference>
<dbReference type="GO" id="GO:0003727">
    <property type="term" value="F:single-stranded RNA binding"/>
    <property type="evidence" value="ECO:0007669"/>
    <property type="project" value="TreeGrafter"/>
</dbReference>
<accession>A0A7S3UEL9</accession>
<dbReference type="GO" id="GO:0005730">
    <property type="term" value="C:nucleolus"/>
    <property type="evidence" value="ECO:0007669"/>
    <property type="project" value="TreeGrafter"/>
</dbReference>
<evidence type="ECO:0000256" key="4">
    <source>
        <dbReference type="ARBA" id="ARBA00022839"/>
    </source>
</evidence>
<evidence type="ECO:0000256" key="6">
    <source>
        <dbReference type="SAM" id="MobiDB-lite"/>
    </source>
</evidence>
<dbReference type="SMART" id="SM00474">
    <property type="entry name" value="35EXOc"/>
    <property type="match status" value="1"/>
</dbReference>
<keyword evidence="2" id="KW-0540">Nuclease</keyword>
<evidence type="ECO:0000313" key="8">
    <source>
        <dbReference type="EMBL" id="CAE0612493.1"/>
    </source>
</evidence>
<dbReference type="GO" id="GO:0000176">
    <property type="term" value="C:nuclear exosome (RNase complex)"/>
    <property type="evidence" value="ECO:0007669"/>
    <property type="project" value="TreeGrafter"/>
</dbReference>
<dbReference type="GO" id="GO:0000175">
    <property type="term" value="F:3'-5'-RNA exonuclease activity"/>
    <property type="evidence" value="ECO:0007669"/>
    <property type="project" value="InterPro"/>
</dbReference>
<dbReference type="EMBL" id="HBIS01007050">
    <property type="protein sequence ID" value="CAE0612493.1"/>
    <property type="molecule type" value="Transcribed_RNA"/>
</dbReference>
<feature type="domain" description="HRDC" evidence="7">
    <location>
        <begin position="441"/>
        <end position="521"/>
    </location>
</feature>
<dbReference type="InterPro" id="IPR012337">
    <property type="entry name" value="RNaseH-like_sf"/>
</dbReference>
<feature type="compositionally biased region" description="Basic residues" evidence="6">
    <location>
        <begin position="726"/>
        <end position="742"/>
    </location>
</feature>
<dbReference type="PANTHER" id="PTHR12124">
    <property type="entry name" value="POLYMYOSITIS/SCLERODERMA AUTOANTIGEN-RELATED"/>
    <property type="match status" value="1"/>
</dbReference>
<dbReference type="GO" id="GO:0071051">
    <property type="term" value="P:poly(A)-dependent snoRNA 3'-end processing"/>
    <property type="evidence" value="ECO:0007669"/>
    <property type="project" value="TreeGrafter"/>
</dbReference>
<dbReference type="GO" id="GO:0071039">
    <property type="term" value="P:nuclear polyadenylation-dependent CUT catabolic process"/>
    <property type="evidence" value="ECO:0007669"/>
    <property type="project" value="TreeGrafter"/>
</dbReference>
<feature type="compositionally biased region" description="Basic and acidic residues" evidence="6">
    <location>
        <begin position="571"/>
        <end position="582"/>
    </location>
</feature>
<feature type="region of interest" description="Disordered" evidence="6">
    <location>
        <begin position="657"/>
        <end position="834"/>
    </location>
</feature>
<dbReference type="PROSITE" id="PS50967">
    <property type="entry name" value="HRDC"/>
    <property type="match status" value="1"/>
</dbReference>
<name>A0A7S3UEL9_9CHLO</name>
<dbReference type="GO" id="GO:0071037">
    <property type="term" value="P:nuclear polyadenylation-dependent snRNA catabolic process"/>
    <property type="evidence" value="ECO:0007669"/>
    <property type="project" value="TreeGrafter"/>
</dbReference>
<dbReference type="AlphaFoldDB" id="A0A7S3UEL9"/>
<dbReference type="InterPro" id="IPR049559">
    <property type="entry name" value="Rrp6p-like_exo"/>
</dbReference>
<dbReference type="PANTHER" id="PTHR12124:SF47">
    <property type="entry name" value="EXOSOME COMPONENT 10"/>
    <property type="match status" value="1"/>
</dbReference>
<feature type="compositionally biased region" description="Polar residues" evidence="6">
    <location>
        <begin position="816"/>
        <end position="825"/>
    </location>
</feature>
<reference evidence="8" key="1">
    <citation type="submission" date="2021-01" db="EMBL/GenBank/DDBJ databases">
        <authorList>
            <person name="Corre E."/>
            <person name="Pelletier E."/>
            <person name="Niang G."/>
            <person name="Scheremetjew M."/>
            <person name="Finn R."/>
            <person name="Kale V."/>
            <person name="Holt S."/>
            <person name="Cochrane G."/>
            <person name="Meng A."/>
            <person name="Brown T."/>
            <person name="Cohen L."/>
        </authorList>
    </citation>
    <scope>NUCLEOTIDE SEQUENCE</scope>
    <source>
        <strain evidence="8">CCMP1897</strain>
    </source>
</reference>
<dbReference type="GO" id="GO:0000166">
    <property type="term" value="F:nucleotide binding"/>
    <property type="evidence" value="ECO:0007669"/>
    <property type="project" value="InterPro"/>
</dbReference>
<dbReference type="GO" id="GO:0071035">
    <property type="term" value="P:nuclear polyadenylation-dependent rRNA catabolic process"/>
    <property type="evidence" value="ECO:0007669"/>
    <property type="project" value="TreeGrafter"/>
</dbReference>
<comment type="subcellular location">
    <subcellularLocation>
        <location evidence="1">Nucleus</location>
    </subcellularLocation>
</comment>
<dbReference type="Pfam" id="PF00570">
    <property type="entry name" value="HRDC"/>
    <property type="match status" value="1"/>
</dbReference>
<dbReference type="SUPFAM" id="SSF47819">
    <property type="entry name" value="HRDC-like"/>
    <property type="match status" value="1"/>
</dbReference>
<dbReference type="InterPro" id="IPR036397">
    <property type="entry name" value="RNaseH_sf"/>
</dbReference>
<dbReference type="InterPro" id="IPR002121">
    <property type="entry name" value="HRDC_dom"/>
</dbReference>
<gene>
    <name evidence="8" type="ORF">PSAL00342_LOCUS6392</name>
</gene>
<dbReference type="InterPro" id="IPR044876">
    <property type="entry name" value="HRDC_dom_sf"/>
</dbReference>
<keyword evidence="5" id="KW-0539">Nucleus</keyword>
<dbReference type="InterPro" id="IPR002562">
    <property type="entry name" value="3'-5'_exonuclease_dom"/>
</dbReference>
<evidence type="ECO:0000259" key="7">
    <source>
        <dbReference type="PROSITE" id="PS50967"/>
    </source>
</evidence>
<dbReference type="GO" id="GO:0071044">
    <property type="term" value="P:histone mRNA catabolic process"/>
    <property type="evidence" value="ECO:0007669"/>
    <property type="project" value="TreeGrafter"/>
</dbReference>
<feature type="region of interest" description="Disordered" evidence="6">
    <location>
        <begin position="571"/>
        <end position="607"/>
    </location>
</feature>
<keyword evidence="3" id="KW-0378">Hydrolase</keyword>
<dbReference type="InterPro" id="IPR045092">
    <property type="entry name" value="Rrp6-like"/>
</dbReference>
<dbReference type="CDD" id="cd06147">
    <property type="entry name" value="Rrp6p_like_exo"/>
    <property type="match status" value="1"/>
</dbReference>
<sequence length="834" mass="93181">MDALRTVCSTAAKDASELPGPKDLFYYANFETYGAGVKRARKTVEDLLVQACGREDEDELDVAKAHACVVDVMDEAVEKVDQWLREAEEEGRRNTAKVDNEAVETATERWNQPTAAAKTVTFHVKSLQKPQEGFRDKPDNSNRSFEHKTRAQLVGTVDDDPRILALRKKLEKDQTSIHPLQEELDLLECPNWMKEKSPPLPPPPMESTPLVYVDTLDGLQRMAQKLQRERDIAVDLENHSYRSFHGFVCLMQVSTRQEDFVVDTLALREHIGNTLGTIFSDESVVKVMHGANHDIKWLQRDFGMYTINLFDTGIAAKALQLGGNSLASLLDAYCNVKVDKRHQLSDWRLRPLDDHMMQYARQDTHYLLYIFDRLRQELLAQGELPEDLASGTSNHVKDRPQDSLAYVFDRSKQLCMCLYEKDLFSDDSYLQEYQKISAKLHARQLFVLAELFAWRDKTARLLDESKGYVMSRSLLTRLSQGMPTTAAQVKKLVRGASVLVEKHAAEIAGLIRSVKERAETPQTDFKGLQSSAMDLDRLKGVQQKASAKNAPLPRHGTTNVEQHLLEQDLQKSLKSAKAEPLSHGKANQGDGTTTSAVGHSPSPLAGALFGARNRAHYASGKDEVGSSKHSKLMASMKMSFKSIQLQEEVTLPNPVSVQEEVTSEAGEIKQPMMSEGSAGVLGNTAKGTESPEERSNQEPTPEPAKELPIAEDAPDFLPLPISQQFRTKRKKQNSNRERRIKTGKSNEDRPTARGPTRPSKSYNYAAAKASSLPSPAPLEPKEIPGKSPGQRKKYKGFDGFTIKEPESLRPGPRTAVQPSRGNRSETFGGRREKK</sequence>
<proteinExistence type="predicted"/>
<evidence type="ECO:0000256" key="1">
    <source>
        <dbReference type="ARBA" id="ARBA00004123"/>
    </source>
</evidence>
<dbReference type="GO" id="GO:0000467">
    <property type="term" value="P:exonucleolytic trimming to generate mature 3'-end of 5.8S rRNA from tricistronic rRNA transcript (SSU-rRNA, 5.8S rRNA, LSU-rRNA)"/>
    <property type="evidence" value="ECO:0007669"/>
    <property type="project" value="InterPro"/>
</dbReference>
<organism evidence="8">
    <name type="scientific">Picocystis salinarum</name>
    <dbReference type="NCBI Taxonomy" id="88271"/>
    <lineage>
        <taxon>Eukaryota</taxon>
        <taxon>Viridiplantae</taxon>
        <taxon>Chlorophyta</taxon>
        <taxon>Picocystophyceae</taxon>
        <taxon>Picocystales</taxon>
        <taxon>Picocystaceae</taxon>
        <taxon>Picocystis</taxon>
    </lineage>
</organism>
<dbReference type="SMART" id="SM00341">
    <property type="entry name" value="HRDC"/>
    <property type="match status" value="1"/>
</dbReference>
<evidence type="ECO:0000256" key="5">
    <source>
        <dbReference type="ARBA" id="ARBA00023242"/>
    </source>
</evidence>
<dbReference type="GO" id="GO:0071040">
    <property type="term" value="P:nuclear polyadenylation-dependent antisense transcript catabolic process"/>
    <property type="evidence" value="ECO:0007669"/>
    <property type="project" value="TreeGrafter"/>
</dbReference>
<dbReference type="InterPro" id="IPR010997">
    <property type="entry name" value="HRDC-like_sf"/>
</dbReference>
<dbReference type="SUPFAM" id="SSF53098">
    <property type="entry name" value="Ribonuclease H-like"/>
    <property type="match status" value="1"/>
</dbReference>
<keyword evidence="4" id="KW-0269">Exonuclease</keyword>
<evidence type="ECO:0000256" key="2">
    <source>
        <dbReference type="ARBA" id="ARBA00022722"/>
    </source>
</evidence>
<evidence type="ECO:0000256" key="3">
    <source>
        <dbReference type="ARBA" id="ARBA00022801"/>
    </source>
</evidence>
<dbReference type="Gene3D" id="3.30.420.10">
    <property type="entry name" value="Ribonuclease H-like superfamily/Ribonuclease H"/>
    <property type="match status" value="1"/>
</dbReference>
<feature type="compositionally biased region" description="Low complexity" evidence="6">
    <location>
        <begin position="759"/>
        <end position="773"/>
    </location>
</feature>
<dbReference type="Gene3D" id="1.10.150.80">
    <property type="entry name" value="HRDC domain"/>
    <property type="match status" value="1"/>
</dbReference>
<protein>
    <recommendedName>
        <fullName evidence="7">HRDC domain-containing protein</fullName>
    </recommendedName>
</protein>
<dbReference type="GO" id="GO:0071038">
    <property type="term" value="P:TRAMP-dependent tRNA surveillance pathway"/>
    <property type="evidence" value="ECO:0007669"/>
    <property type="project" value="TreeGrafter"/>
</dbReference>
<dbReference type="Pfam" id="PF01612">
    <property type="entry name" value="DNA_pol_A_exo1"/>
    <property type="match status" value="1"/>
</dbReference>